<name>A0A8J1USZ9_OWEFU</name>
<reference evidence="1" key="1">
    <citation type="submission" date="2022-03" db="EMBL/GenBank/DDBJ databases">
        <authorList>
            <person name="Martin C."/>
        </authorList>
    </citation>
    <scope>NUCLEOTIDE SEQUENCE</scope>
</reference>
<evidence type="ECO:0000313" key="2">
    <source>
        <dbReference type="Proteomes" id="UP000749559"/>
    </source>
</evidence>
<evidence type="ECO:0000313" key="1">
    <source>
        <dbReference type="EMBL" id="CAH1782359.1"/>
    </source>
</evidence>
<dbReference type="EMBL" id="CAIIXF020000004">
    <property type="protein sequence ID" value="CAH1782359.1"/>
    <property type="molecule type" value="Genomic_DNA"/>
</dbReference>
<dbReference type="Proteomes" id="UP000749559">
    <property type="component" value="Unassembled WGS sequence"/>
</dbReference>
<sequence length="226" mass="25797">MANLSISQYAWLCTLVVARLTLFNARRGEEGSRLTNEEWIDAMVVTWLSDDCVQHVKDDGEKYLIGQFKLAYLAGKGNQSNLIFLNLEGGPTQIHRSLGPLKYVSPFLQKADSTSSCKTSLSVTDTELDEESSVMPPGACYLLMPPLPSPSKLRRIAKSPRYNFWDREDEARAMSYFQPWIRKQKVPGKADMMPFLAQGQFRQELTWDKGERKNIIIKENKLKKML</sequence>
<comment type="caution">
    <text evidence="1">The sequence shown here is derived from an EMBL/GenBank/DDBJ whole genome shotgun (WGS) entry which is preliminary data.</text>
</comment>
<protein>
    <submittedName>
        <fullName evidence="1">Uncharacterized protein</fullName>
    </submittedName>
</protein>
<dbReference type="OrthoDB" id="10066064at2759"/>
<gene>
    <name evidence="1" type="ORF">OFUS_LOCUS8817</name>
</gene>
<accession>A0A8J1USZ9</accession>
<keyword evidence="2" id="KW-1185">Reference proteome</keyword>
<dbReference type="AlphaFoldDB" id="A0A8J1USZ9"/>
<organism evidence="1 2">
    <name type="scientific">Owenia fusiformis</name>
    <name type="common">Polychaete worm</name>
    <dbReference type="NCBI Taxonomy" id="6347"/>
    <lineage>
        <taxon>Eukaryota</taxon>
        <taxon>Metazoa</taxon>
        <taxon>Spiralia</taxon>
        <taxon>Lophotrochozoa</taxon>
        <taxon>Annelida</taxon>
        <taxon>Polychaeta</taxon>
        <taxon>Sedentaria</taxon>
        <taxon>Canalipalpata</taxon>
        <taxon>Sabellida</taxon>
        <taxon>Oweniida</taxon>
        <taxon>Oweniidae</taxon>
        <taxon>Owenia</taxon>
    </lineage>
</organism>
<proteinExistence type="predicted"/>